<feature type="compositionally biased region" description="Low complexity" evidence="1">
    <location>
        <begin position="561"/>
        <end position="580"/>
    </location>
</feature>
<dbReference type="Pfam" id="PF24054">
    <property type="entry name" value="DUF7357"/>
    <property type="match status" value="1"/>
</dbReference>
<dbReference type="Proteomes" id="UP001244207">
    <property type="component" value="Unassembled WGS sequence"/>
</dbReference>
<feature type="region of interest" description="Disordered" evidence="1">
    <location>
        <begin position="1009"/>
        <end position="1544"/>
    </location>
</feature>
<feature type="compositionally biased region" description="Low complexity" evidence="1">
    <location>
        <begin position="490"/>
        <end position="503"/>
    </location>
</feature>
<feature type="compositionally biased region" description="Acidic residues" evidence="1">
    <location>
        <begin position="530"/>
        <end position="543"/>
    </location>
</feature>
<protein>
    <recommendedName>
        <fullName evidence="2">DUF7357 domain-containing protein</fullName>
    </recommendedName>
</protein>
<feature type="compositionally biased region" description="Low complexity" evidence="1">
    <location>
        <begin position="1448"/>
        <end position="1465"/>
    </location>
</feature>
<feature type="compositionally biased region" description="Polar residues" evidence="1">
    <location>
        <begin position="1044"/>
        <end position="1070"/>
    </location>
</feature>
<feature type="compositionally biased region" description="Low complexity" evidence="1">
    <location>
        <begin position="518"/>
        <end position="529"/>
    </location>
</feature>
<feature type="compositionally biased region" description="Polar residues" evidence="1">
    <location>
        <begin position="1392"/>
        <end position="1404"/>
    </location>
</feature>
<feature type="compositionally biased region" description="Acidic residues" evidence="1">
    <location>
        <begin position="148"/>
        <end position="158"/>
    </location>
</feature>
<feature type="region of interest" description="Disordered" evidence="1">
    <location>
        <begin position="250"/>
        <end position="275"/>
    </location>
</feature>
<feature type="compositionally biased region" description="Acidic residues" evidence="1">
    <location>
        <begin position="1466"/>
        <end position="1477"/>
    </location>
</feature>
<feature type="region of interest" description="Disordered" evidence="1">
    <location>
        <begin position="144"/>
        <end position="218"/>
    </location>
</feature>
<feature type="region of interest" description="Disordered" evidence="1">
    <location>
        <begin position="799"/>
        <end position="897"/>
    </location>
</feature>
<feature type="region of interest" description="Disordered" evidence="1">
    <location>
        <begin position="706"/>
        <end position="761"/>
    </location>
</feature>
<feature type="compositionally biased region" description="Polar residues" evidence="1">
    <location>
        <begin position="1302"/>
        <end position="1343"/>
    </location>
</feature>
<feature type="compositionally biased region" description="Basic and acidic residues" evidence="1">
    <location>
        <begin position="1344"/>
        <end position="1353"/>
    </location>
</feature>
<feature type="compositionally biased region" description="Basic residues" evidence="1">
    <location>
        <begin position="591"/>
        <end position="602"/>
    </location>
</feature>
<feature type="compositionally biased region" description="Low complexity" evidence="1">
    <location>
        <begin position="743"/>
        <end position="753"/>
    </location>
</feature>
<feature type="compositionally biased region" description="Acidic residues" evidence="1">
    <location>
        <begin position="468"/>
        <end position="489"/>
    </location>
</feature>
<feature type="compositionally biased region" description="Low complexity" evidence="1">
    <location>
        <begin position="885"/>
        <end position="897"/>
    </location>
</feature>
<feature type="compositionally biased region" description="Polar residues" evidence="1">
    <location>
        <begin position="417"/>
        <end position="432"/>
    </location>
</feature>
<organism evidence="3 4">
    <name type="scientific">Glomerella acutata</name>
    <name type="common">Colletotrichum acutatum</name>
    <dbReference type="NCBI Taxonomy" id="27357"/>
    <lineage>
        <taxon>Eukaryota</taxon>
        <taxon>Fungi</taxon>
        <taxon>Dikarya</taxon>
        <taxon>Ascomycota</taxon>
        <taxon>Pezizomycotina</taxon>
        <taxon>Sordariomycetes</taxon>
        <taxon>Hypocreomycetidae</taxon>
        <taxon>Glomerellales</taxon>
        <taxon>Glomerellaceae</taxon>
        <taxon>Colletotrichum</taxon>
        <taxon>Colletotrichum acutatum species complex</taxon>
    </lineage>
</organism>
<evidence type="ECO:0000313" key="3">
    <source>
        <dbReference type="EMBL" id="KAK1717359.1"/>
    </source>
</evidence>
<reference evidence="3" key="1">
    <citation type="submission" date="2021-12" db="EMBL/GenBank/DDBJ databases">
        <title>Comparative genomics, transcriptomics and evolutionary studies reveal genomic signatures of adaptation to plant cell wall in hemibiotrophic fungi.</title>
        <authorList>
            <consortium name="DOE Joint Genome Institute"/>
            <person name="Baroncelli R."/>
            <person name="Diaz J.F."/>
            <person name="Benocci T."/>
            <person name="Peng M."/>
            <person name="Battaglia E."/>
            <person name="Haridas S."/>
            <person name="Andreopoulos W."/>
            <person name="Labutti K."/>
            <person name="Pangilinan J."/>
            <person name="Floch G.L."/>
            <person name="Makela M.R."/>
            <person name="Henrissat B."/>
            <person name="Grigoriev I.V."/>
            <person name="Crouch J.A."/>
            <person name="De Vries R.P."/>
            <person name="Sukno S.A."/>
            <person name="Thon M.R."/>
        </authorList>
    </citation>
    <scope>NUCLEOTIDE SEQUENCE</scope>
    <source>
        <strain evidence="3">CBS 112980</strain>
    </source>
</reference>
<feature type="compositionally biased region" description="Basic and acidic residues" evidence="1">
    <location>
        <begin position="1014"/>
        <end position="1025"/>
    </location>
</feature>
<feature type="compositionally biased region" description="Acidic residues" evidence="1">
    <location>
        <begin position="1365"/>
        <end position="1380"/>
    </location>
</feature>
<feature type="compositionally biased region" description="Basic and acidic residues" evidence="1">
    <location>
        <begin position="370"/>
        <end position="379"/>
    </location>
</feature>
<feature type="compositionally biased region" description="Basic and acidic residues" evidence="1">
    <location>
        <begin position="159"/>
        <end position="174"/>
    </location>
</feature>
<evidence type="ECO:0000256" key="1">
    <source>
        <dbReference type="SAM" id="MobiDB-lite"/>
    </source>
</evidence>
<feature type="region of interest" description="Disordered" evidence="1">
    <location>
        <begin position="370"/>
        <end position="621"/>
    </location>
</feature>
<sequence>MEKDLRLRLVVRRHAVPDVKLLWNVTANDDLTISKLLALVNDVVPLESGEWGLEDYAVELKDASGDGFECVHYHLVSKVLKDDDQVIIRPLLTGDLKRRRLSGRHQITADGKHLVDGLAFGRPWLRAPRDRPIVSLPPRKKARITYISEDEEDSPSEAEAERPMLEYESTRAQEDPSSVQLRTRFYNADIGSDSEADEDDFEPVAADDDDEGMDSDNNDIQDELRMLREDNAAVREGDILEELRNIRDRRASSGTASSRRSLETSDDSPVPSASNALVRSAGRSNRFHLNLDTLDKIAALRAAFPSAQVSTIERVLLRYGANFARVYRKLNKTFESRLSLQQTLDHQARSLSSSPIRHANSNMGRELVLRESSPLDRSSHPTSNGQDEEEEEDDSDEASETINHNAQADRASIGSDEISTSDFESSSDGATSESDEEMGIASENDTVASSSDDESDSESSEAGGDGPVMDEDNSDSADEEASSSDDDSSSDNSSSDESSMASAKDQLYAKQVAIVEVSSDSSSGSSSDDSSSEDSSSDSEPEELPSKTLSSQRILFESNKTPEPTQAAPVAAAQTKQQQPDVPPGQGLSKTQKRNARRKLAKKMAGQKGSPAAQNGEGLSPAEVSEMQAAFLARKQALLNAITSDGPAEASQEKALEIPDSAPQDVETSIADADMVEASQSPAAQEAASQRRMKPNVGAARRMLMGSLGLKNPKNKADEDKIRQGLMKGVRPHTNARLSGGASQPSESTQTQESVEEDPEAWREKIAYRAVECCHDGVELSEPPFPFVQRWDPQQQVEEWFGSKNKRGGKRKRVQRDQAQYHEDAESQSSKKRRVTDDSFGVTFSDAVESAQEGDTILNYDDPSDDPPATKKPAEESQATDIDDLPSLPSDLSTLPDLRPGEARLGMVVTWKQLVLSSQTNWQPQVVSLTGVLVRIYDEDASDLEFILAHRDRGVDRTEKTYDEETGERVYDRFEAPDDDEDDEDVENELEEGHRRVNYLELIEPKIVQFPLEDDTKQGENEKSGASEGESGPTDSVIHETVYDGQSQPSQVNGEISGQSEVGEVGSQSKVDAKGSRARANTGEQQPQVVAGSDPHLDASADVDESSQLDTHLSGNDDNMDESDVPTPRAKRQSKDDNTVPTTEDDSQNSNGNALSISSDRRHEISIMVEEAGFRKDVSPSVIRHKTSSPSRQLLDQLQAANAPRVISKSPLSQDSVARNVAPAPDNSGYAATKLNAEDAIPPPSSVSSIRSGRQLDPDDFSFNMGGDDTQLMSDAGHGSPSVDASTPRAQVRTPTRDNDTPEPNSGEKSSLPSLESLFKTASQRNSQKNTQSPSKSPILSVTESRKSLVSRDEEYEAAMRQIDEANEDGENGVEEDESPNEFGKIRRELFPNSSQPEGVTLSESPDLPDLKPAKSVPSSLVEVEDIKPRRLRERVRTASPFVVPAGSLVVTLSSSPPSSPLGENYAEDDVDEDYEENNSSSLPRGSGWVQKSKPPKANPRAKSVPAARSTAKTATAGRSVPSSSMPARSAAKGKGPRKSSARF</sequence>
<evidence type="ECO:0000259" key="2">
    <source>
        <dbReference type="Pfam" id="PF24054"/>
    </source>
</evidence>
<accession>A0AAD8UG11</accession>
<feature type="compositionally biased region" description="Polar residues" evidence="1">
    <location>
        <begin position="1148"/>
        <end position="1158"/>
    </location>
</feature>
<name>A0AAD8UG11_GLOAC</name>
<dbReference type="EMBL" id="JAHMHS010000109">
    <property type="protein sequence ID" value="KAK1717359.1"/>
    <property type="molecule type" value="Genomic_DNA"/>
</dbReference>
<gene>
    <name evidence="3" type="ORF">BDZ83DRAFT_586811</name>
</gene>
<feature type="domain" description="DUF7357" evidence="2">
    <location>
        <begin position="5"/>
        <end position="139"/>
    </location>
</feature>
<keyword evidence="4" id="KW-1185">Reference proteome</keyword>
<feature type="compositionally biased region" description="Basic residues" evidence="1">
    <location>
        <begin position="1535"/>
        <end position="1544"/>
    </location>
</feature>
<dbReference type="RefSeq" id="XP_060360846.1">
    <property type="nucleotide sequence ID" value="XM_060505982.1"/>
</dbReference>
<feature type="compositionally biased region" description="Polar residues" evidence="1">
    <location>
        <begin position="1188"/>
        <end position="1200"/>
    </location>
</feature>
<comment type="caution">
    <text evidence="3">The sequence shown here is derived from an EMBL/GenBank/DDBJ whole genome shotgun (WGS) entry which is preliminary data.</text>
</comment>
<feature type="region of interest" description="Disordered" evidence="1">
    <location>
        <begin position="643"/>
        <end position="664"/>
    </location>
</feature>
<feature type="compositionally biased region" description="Acidic residues" evidence="1">
    <location>
        <begin position="192"/>
        <end position="218"/>
    </location>
</feature>
<proteinExistence type="predicted"/>
<dbReference type="InterPro" id="IPR055781">
    <property type="entry name" value="DUF7357"/>
</dbReference>
<evidence type="ECO:0000313" key="4">
    <source>
        <dbReference type="Proteomes" id="UP001244207"/>
    </source>
</evidence>
<feature type="compositionally biased region" description="Basic residues" evidence="1">
    <location>
        <begin position="804"/>
        <end position="814"/>
    </location>
</feature>
<feature type="compositionally biased region" description="Polar residues" evidence="1">
    <location>
        <begin position="1108"/>
        <end position="1117"/>
    </location>
</feature>
<feature type="compositionally biased region" description="Acidic residues" evidence="1">
    <location>
        <begin position="386"/>
        <end position="399"/>
    </location>
</feature>
<feature type="compositionally biased region" description="Basic and acidic residues" evidence="1">
    <location>
        <begin position="815"/>
        <end position="825"/>
    </location>
</feature>
<dbReference type="GeneID" id="85389881"/>